<keyword evidence="5" id="KW-1185">Reference proteome</keyword>
<dbReference type="SUPFAM" id="SSF49401">
    <property type="entry name" value="Bacterial adhesins"/>
    <property type="match status" value="1"/>
</dbReference>
<dbReference type="GO" id="GO:0043709">
    <property type="term" value="P:cell adhesion involved in single-species biofilm formation"/>
    <property type="evidence" value="ECO:0007669"/>
    <property type="project" value="TreeGrafter"/>
</dbReference>
<dbReference type="InterPro" id="IPR050263">
    <property type="entry name" value="Bact_Fimbrial_Adh_Pro"/>
</dbReference>
<comment type="caution">
    <text evidence="4">The sequence shown here is derived from an EMBL/GenBank/DDBJ whole genome shotgun (WGS) entry which is preliminary data.</text>
</comment>
<organism evidence="4 5">
    <name type="scientific">Solimicrobium silvestre</name>
    <dbReference type="NCBI Taxonomy" id="2099400"/>
    <lineage>
        <taxon>Bacteria</taxon>
        <taxon>Pseudomonadati</taxon>
        <taxon>Pseudomonadota</taxon>
        <taxon>Betaproteobacteria</taxon>
        <taxon>Burkholderiales</taxon>
        <taxon>Oxalobacteraceae</taxon>
        <taxon>Solimicrobium</taxon>
    </lineage>
</organism>
<dbReference type="EMBL" id="PUGF01000005">
    <property type="protein sequence ID" value="PRC93778.1"/>
    <property type="molecule type" value="Genomic_DNA"/>
</dbReference>
<reference evidence="4 5" key="1">
    <citation type="submission" date="2018-02" db="EMBL/GenBank/DDBJ databases">
        <title>Solimicrobium silvestre gen. nov., sp. nov., isolated from alpine forest soil.</title>
        <authorList>
            <person name="Margesin R."/>
            <person name="Albuquerque L."/>
            <person name="Zhang D.-C."/>
            <person name="Froufe H.J.C."/>
            <person name="Severino R."/>
            <person name="Roxo I."/>
            <person name="Egas C."/>
            <person name="Da Costa M.S."/>
        </authorList>
    </citation>
    <scope>NUCLEOTIDE SEQUENCE [LARGE SCALE GENOMIC DNA]</scope>
    <source>
        <strain evidence="4 5">S20-91</strain>
    </source>
</reference>
<name>A0A2S9H1D7_9BURK</name>
<dbReference type="GO" id="GO:0009289">
    <property type="term" value="C:pilus"/>
    <property type="evidence" value="ECO:0007669"/>
    <property type="project" value="InterPro"/>
</dbReference>
<evidence type="ECO:0000256" key="1">
    <source>
        <dbReference type="ARBA" id="ARBA00022729"/>
    </source>
</evidence>
<evidence type="ECO:0000259" key="3">
    <source>
        <dbReference type="Pfam" id="PF00419"/>
    </source>
</evidence>
<gene>
    <name evidence="4" type="ORF">S2091_1387</name>
</gene>
<feature type="signal peptide" evidence="2">
    <location>
        <begin position="1"/>
        <end position="24"/>
    </location>
</feature>
<accession>A0A2S9H1D7</accession>
<dbReference type="Pfam" id="PF00419">
    <property type="entry name" value="Fimbrial"/>
    <property type="match status" value="1"/>
</dbReference>
<protein>
    <submittedName>
        <fullName evidence="4">Fimbrial protein</fullName>
    </submittedName>
</protein>
<dbReference type="AlphaFoldDB" id="A0A2S9H1D7"/>
<dbReference type="Gene3D" id="2.60.40.3310">
    <property type="match status" value="1"/>
</dbReference>
<dbReference type="Proteomes" id="UP000237839">
    <property type="component" value="Unassembled WGS sequence"/>
</dbReference>
<dbReference type="PANTHER" id="PTHR33420">
    <property type="entry name" value="FIMBRIAL SUBUNIT ELFA-RELATED"/>
    <property type="match status" value="1"/>
</dbReference>
<evidence type="ECO:0000256" key="2">
    <source>
        <dbReference type="SAM" id="SignalP"/>
    </source>
</evidence>
<dbReference type="InterPro" id="IPR008966">
    <property type="entry name" value="Adhesion_dom_sf"/>
</dbReference>
<feature type="chain" id="PRO_5015573192" evidence="2">
    <location>
        <begin position="25"/>
        <end position="342"/>
    </location>
</feature>
<dbReference type="Gene3D" id="2.60.40.1090">
    <property type="entry name" value="Fimbrial-type adhesion domain"/>
    <property type="match status" value="1"/>
</dbReference>
<feature type="domain" description="Fimbrial-type adhesion" evidence="3">
    <location>
        <begin position="200"/>
        <end position="341"/>
    </location>
</feature>
<evidence type="ECO:0000313" key="4">
    <source>
        <dbReference type="EMBL" id="PRC93778.1"/>
    </source>
</evidence>
<proteinExistence type="predicted"/>
<dbReference type="PROSITE" id="PS51257">
    <property type="entry name" value="PROKAR_LIPOPROTEIN"/>
    <property type="match status" value="1"/>
</dbReference>
<dbReference type="InterPro" id="IPR000259">
    <property type="entry name" value="Adhesion_dom_fimbrial"/>
</dbReference>
<keyword evidence="1 2" id="KW-0732">Signal</keyword>
<dbReference type="PANTHER" id="PTHR33420:SF3">
    <property type="entry name" value="FIMBRIAL SUBUNIT ELFA"/>
    <property type="match status" value="1"/>
</dbReference>
<evidence type="ECO:0000313" key="5">
    <source>
        <dbReference type="Proteomes" id="UP000237839"/>
    </source>
</evidence>
<dbReference type="RefSeq" id="WP_105531070.1">
    <property type="nucleotide sequence ID" value="NZ_PUGF01000005.1"/>
</dbReference>
<sequence>MIKLPAVLNFILCALAFSASTALAACTTETQSTFQMPFNLSVAQDAPIGTQIGPDIETGPFQLYNCSGTYSSQSLGVKAYGGSFNRMINGRRVYNTSISGVGFALGLRSIGNCDGSSAWIDGVNLGPEIHASWNRLVCTYPGFMPVQPIRGQFLLAFYKTGATNGGSLGSYAIGTGILRNNQNYWSTEATLTIKGLTVTTVSCSMPNITVPMGKTNTAQMFNGVGSRLSPVPFEIRLNNCVAGPNTSVKYQLDPLKPALDAKNGILALDSGGAKPAAAGVGIEIRSADGNEAVQEFGVPHAFGNITTGGSYSIPFNARYIQTAAKVAAGIANSAMTFTLIYE</sequence>
<dbReference type="OrthoDB" id="8719672at2"/>
<dbReference type="InterPro" id="IPR036937">
    <property type="entry name" value="Adhesion_dom_fimbrial_sf"/>
</dbReference>